<keyword evidence="2" id="KW-1185">Reference proteome</keyword>
<dbReference type="STRING" id="1236220.SAMN04488112_101235"/>
<proteinExistence type="predicted"/>
<dbReference type="OrthoDB" id="2989811at2"/>
<dbReference type="AlphaFoldDB" id="A0A1G6HTK6"/>
<dbReference type="EMBL" id="FMZA01000001">
    <property type="protein sequence ID" value="SDB97524.1"/>
    <property type="molecule type" value="Genomic_DNA"/>
</dbReference>
<organism evidence="1 2">
    <name type="scientific">Melghirimyces thermohalophilus</name>
    <dbReference type="NCBI Taxonomy" id="1236220"/>
    <lineage>
        <taxon>Bacteria</taxon>
        <taxon>Bacillati</taxon>
        <taxon>Bacillota</taxon>
        <taxon>Bacilli</taxon>
        <taxon>Bacillales</taxon>
        <taxon>Thermoactinomycetaceae</taxon>
        <taxon>Melghirimyces</taxon>
    </lineage>
</organism>
<name>A0A1G6HTK6_9BACL</name>
<accession>A0A1G6HTK6</accession>
<reference evidence="1 2" key="1">
    <citation type="submission" date="2016-10" db="EMBL/GenBank/DDBJ databases">
        <authorList>
            <person name="de Groot N.N."/>
        </authorList>
    </citation>
    <scope>NUCLEOTIDE SEQUENCE [LARGE SCALE GENOMIC DNA]</scope>
    <source>
        <strain evidence="1 2">DSM 45514</strain>
    </source>
</reference>
<gene>
    <name evidence="1" type="ORF">SAMN04488112_101235</name>
</gene>
<evidence type="ECO:0000313" key="2">
    <source>
        <dbReference type="Proteomes" id="UP000199387"/>
    </source>
</evidence>
<protein>
    <submittedName>
        <fullName evidence="1">Uncharacterized protein</fullName>
    </submittedName>
</protein>
<evidence type="ECO:0000313" key="1">
    <source>
        <dbReference type="EMBL" id="SDB97524.1"/>
    </source>
</evidence>
<dbReference type="Proteomes" id="UP000199387">
    <property type="component" value="Unassembled WGS sequence"/>
</dbReference>
<dbReference type="RefSeq" id="WP_091565684.1">
    <property type="nucleotide sequence ID" value="NZ_FMZA01000001.1"/>
</dbReference>
<sequence>MLTLEERRKVKRIRRSLTKLQLQVAAHEGDLDPSDLRIAVDNLCRAAETLADMHLETSRLVDPIRYVEEKLNTVRNTLVHKQLTK</sequence>